<dbReference type="Proteomes" id="UP000240009">
    <property type="component" value="Unassembled WGS sequence"/>
</dbReference>
<dbReference type="OrthoDB" id="228255at2"/>
<keyword evidence="1" id="KW-0802">TPR repeat</keyword>
<dbReference type="AlphaFoldDB" id="A0A2S8FGC5"/>
<feature type="repeat" description="TPR" evidence="1">
    <location>
        <begin position="318"/>
        <end position="351"/>
    </location>
</feature>
<dbReference type="Pfam" id="PF13181">
    <property type="entry name" value="TPR_8"/>
    <property type="match status" value="1"/>
</dbReference>
<dbReference type="Gene3D" id="1.25.40.10">
    <property type="entry name" value="Tetratricopeptide repeat domain"/>
    <property type="match status" value="2"/>
</dbReference>
<gene>
    <name evidence="3" type="ORF">C5Y96_12765</name>
</gene>
<dbReference type="InterPro" id="IPR019734">
    <property type="entry name" value="TPR_rpt"/>
</dbReference>
<feature type="signal peptide" evidence="2">
    <location>
        <begin position="1"/>
        <end position="27"/>
    </location>
</feature>
<evidence type="ECO:0000256" key="2">
    <source>
        <dbReference type="SAM" id="SignalP"/>
    </source>
</evidence>
<evidence type="ECO:0008006" key="5">
    <source>
        <dbReference type="Google" id="ProtNLM"/>
    </source>
</evidence>
<dbReference type="EMBL" id="PUIA01000037">
    <property type="protein sequence ID" value="PQO31212.1"/>
    <property type="molecule type" value="Genomic_DNA"/>
</dbReference>
<dbReference type="PROSITE" id="PS50005">
    <property type="entry name" value="TPR"/>
    <property type="match status" value="1"/>
</dbReference>
<dbReference type="SMART" id="SM00028">
    <property type="entry name" value="TPR"/>
    <property type="match status" value="2"/>
</dbReference>
<dbReference type="RefSeq" id="WP_105353813.1">
    <property type="nucleotide sequence ID" value="NZ_PUIA01000037.1"/>
</dbReference>
<feature type="chain" id="PRO_5015639919" description="Tetratricopeptide repeat protein" evidence="2">
    <location>
        <begin position="28"/>
        <end position="652"/>
    </location>
</feature>
<proteinExistence type="predicted"/>
<comment type="caution">
    <text evidence="3">The sequence shown here is derived from an EMBL/GenBank/DDBJ whole genome shotgun (WGS) entry which is preliminary data.</text>
</comment>
<evidence type="ECO:0000313" key="3">
    <source>
        <dbReference type="EMBL" id="PQO31212.1"/>
    </source>
</evidence>
<keyword evidence="2" id="KW-0732">Signal</keyword>
<evidence type="ECO:0000256" key="1">
    <source>
        <dbReference type="PROSITE-ProRule" id="PRU00339"/>
    </source>
</evidence>
<dbReference type="SUPFAM" id="SSF48452">
    <property type="entry name" value="TPR-like"/>
    <property type="match status" value="1"/>
</dbReference>
<evidence type="ECO:0000313" key="4">
    <source>
        <dbReference type="Proteomes" id="UP000240009"/>
    </source>
</evidence>
<dbReference type="InterPro" id="IPR011990">
    <property type="entry name" value="TPR-like_helical_dom_sf"/>
</dbReference>
<name>A0A2S8FGC5_9BACT</name>
<accession>A0A2S8FGC5</accession>
<sequence length="652" mass="74101">MPWNVRLGFLVAAVCCWMLGPWSGTTAYAQSASATAPEKIQALITQLGDRNFTVRERAQSDLARMGITAFDQLFGAMRDPDLEIARRAQYLIRSVEIEWTRPEFSDEVNAYLNRYGNLNVDNRRSRIGELSRLHTMDALSALCRISRYDVSEVLSKEAALAAAIQFQGASAEEKTQITEIISDRIGDSPRVGPSWLKIFRTSLNQPAEAIALWEDQITEEIDLFTTRPALTSQQVVLDLVRWEVDQLRQQGKQEEALAAMEDVIRISAKFSESELLDLTTWFLDRKGPSVVGQLAEYHAKKAPAVNDMPIGGPFGENASLLYLLAESELVQDNIEKAEAYAKAALELEPDSYDSHYLTAQALSDRGTFRWSRNEYRYVIDSFDDPMERESMLARMQLAELENDLGYSDKAAEVMWPWVEAVEKLYGPNNPLNADREEAISRFLARSYLFRATAAEKRGDLAAAKKDLDKAIKYYEDEADVLIASYRVGQQDDMWKAKAKEHIDHTIDFYKPFVEKFQKQYEIFKQNSRGDDFMGTQGSQMANYCNQYAWLVCNTYGDFDHAIESSELSLEMVPGNGAYLDTLAHCHAAKKDWGAAAKYQRMAAMQIPHSGMIRKKYQEFTKKCEENNIEFETIELPPSPDTHFPEYKKDGKL</sequence>
<reference evidence="3 4" key="1">
    <citation type="submission" date="2018-02" db="EMBL/GenBank/DDBJ databases">
        <title>Comparative genomes isolates from brazilian mangrove.</title>
        <authorList>
            <person name="Araujo J.E."/>
            <person name="Taketani R.G."/>
            <person name="Silva M.C.P."/>
            <person name="Loureco M.V."/>
            <person name="Andreote F.D."/>
        </authorList>
    </citation>
    <scope>NUCLEOTIDE SEQUENCE [LARGE SCALE GENOMIC DNA]</scope>
    <source>
        <strain evidence="3 4">HEX-2 MGV</strain>
    </source>
</reference>
<organism evidence="3 4">
    <name type="scientific">Blastopirellula marina</name>
    <dbReference type="NCBI Taxonomy" id="124"/>
    <lineage>
        <taxon>Bacteria</taxon>
        <taxon>Pseudomonadati</taxon>
        <taxon>Planctomycetota</taxon>
        <taxon>Planctomycetia</taxon>
        <taxon>Pirellulales</taxon>
        <taxon>Pirellulaceae</taxon>
        <taxon>Blastopirellula</taxon>
    </lineage>
</organism>
<protein>
    <recommendedName>
        <fullName evidence="5">Tetratricopeptide repeat protein</fullName>
    </recommendedName>
</protein>